<sequence>MKQIAYAFAAAALVAIASVALAPQVAVAAEPAADISGTWTTKFDSQVGEQTYTYTFKVEGGVLTGHAKSNLGEGDIKGTVDGDKVTFVENLNYQGQPLAITYTGQIVSADEISFKRDVAGQGGESFTAKRQG</sequence>
<evidence type="ECO:0000313" key="2">
    <source>
        <dbReference type="EMBL" id="MXO61169.1"/>
    </source>
</evidence>
<accession>A0A6I4T0P3</accession>
<proteinExistence type="predicted"/>
<evidence type="ECO:0000256" key="1">
    <source>
        <dbReference type="SAM" id="SignalP"/>
    </source>
</evidence>
<dbReference type="Proteomes" id="UP000433652">
    <property type="component" value="Unassembled WGS sequence"/>
</dbReference>
<dbReference type="OrthoDB" id="197868at2"/>
<feature type="chain" id="PRO_5026325820" evidence="1">
    <location>
        <begin position="29"/>
        <end position="132"/>
    </location>
</feature>
<reference evidence="2 3" key="1">
    <citation type="submission" date="2019-12" db="EMBL/GenBank/DDBJ databases">
        <title>Genomic-based taxomic classification of the family Erythrobacteraceae.</title>
        <authorList>
            <person name="Xu L."/>
        </authorList>
    </citation>
    <scope>NUCLEOTIDE SEQUENCE [LARGE SCALE GENOMIC DNA]</scope>
    <source>
        <strain evidence="2 3">MCCC 1K01500</strain>
    </source>
</reference>
<dbReference type="RefSeq" id="WP_159797994.1">
    <property type="nucleotide sequence ID" value="NZ_WTYM01000059.1"/>
</dbReference>
<dbReference type="EMBL" id="WTYM01000059">
    <property type="protein sequence ID" value="MXO61169.1"/>
    <property type="molecule type" value="Genomic_DNA"/>
</dbReference>
<name>A0A6I4T0P3_9SPHN</name>
<keyword evidence="1" id="KW-0732">Signal</keyword>
<feature type="signal peptide" evidence="1">
    <location>
        <begin position="1"/>
        <end position="28"/>
    </location>
</feature>
<comment type="caution">
    <text evidence="2">The sequence shown here is derived from an EMBL/GenBank/DDBJ whole genome shotgun (WGS) entry which is preliminary data.</text>
</comment>
<protein>
    <submittedName>
        <fullName evidence="2">Uncharacterized protein</fullName>
    </submittedName>
</protein>
<evidence type="ECO:0000313" key="3">
    <source>
        <dbReference type="Proteomes" id="UP000433652"/>
    </source>
</evidence>
<dbReference type="AlphaFoldDB" id="A0A6I4T0P3"/>
<organism evidence="2 3">
    <name type="scientific">Croceibacterium salegens</name>
    <dbReference type="NCBI Taxonomy" id="1737568"/>
    <lineage>
        <taxon>Bacteria</taxon>
        <taxon>Pseudomonadati</taxon>
        <taxon>Pseudomonadota</taxon>
        <taxon>Alphaproteobacteria</taxon>
        <taxon>Sphingomonadales</taxon>
        <taxon>Erythrobacteraceae</taxon>
        <taxon>Croceibacterium</taxon>
    </lineage>
</organism>
<keyword evidence="3" id="KW-1185">Reference proteome</keyword>
<gene>
    <name evidence="2" type="ORF">GRI89_16620</name>
</gene>